<evidence type="ECO:0000313" key="2">
    <source>
        <dbReference type="Proteomes" id="UP000034774"/>
    </source>
</evidence>
<dbReference type="EMBL" id="LBVU01000003">
    <property type="protein sequence ID" value="KKQ92221.1"/>
    <property type="molecule type" value="Genomic_DNA"/>
</dbReference>
<dbReference type="STRING" id="1618572.UT17_C0003G0244"/>
<dbReference type="Gene3D" id="1.10.10.10">
    <property type="entry name" value="Winged helix-like DNA-binding domain superfamily/Winged helix DNA-binding domain"/>
    <property type="match status" value="1"/>
</dbReference>
<organism evidence="1 2">
    <name type="scientific">Candidatus Woesebacteria bacterium GW2011_GWB1_39_10</name>
    <dbReference type="NCBI Taxonomy" id="1618572"/>
    <lineage>
        <taxon>Bacteria</taxon>
        <taxon>Candidatus Woeseibacteriota</taxon>
    </lineage>
</organism>
<evidence type="ECO:0000313" key="1">
    <source>
        <dbReference type="EMBL" id="KKQ92221.1"/>
    </source>
</evidence>
<evidence type="ECO:0008006" key="3">
    <source>
        <dbReference type="Google" id="ProtNLM"/>
    </source>
</evidence>
<proteinExistence type="predicted"/>
<dbReference type="InterPro" id="IPR036390">
    <property type="entry name" value="WH_DNA-bd_sf"/>
</dbReference>
<comment type="caution">
    <text evidence="1">The sequence shown here is derived from an EMBL/GenBank/DDBJ whole genome shotgun (WGS) entry which is preliminary data.</text>
</comment>
<dbReference type="InterPro" id="IPR036388">
    <property type="entry name" value="WH-like_DNA-bd_sf"/>
</dbReference>
<accession>A0A0G0PSA0</accession>
<dbReference type="SUPFAM" id="SSF46785">
    <property type="entry name" value="Winged helix' DNA-binding domain"/>
    <property type="match status" value="1"/>
</dbReference>
<dbReference type="Proteomes" id="UP000034774">
    <property type="component" value="Unassembled WGS sequence"/>
</dbReference>
<gene>
    <name evidence="1" type="ORF">UT17_C0003G0244</name>
</gene>
<dbReference type="Pfam" id="PF13730">
    <property type="entry name" value="HTH_36"/>
    <property type="match status" value="1"/>
</dbReference>
<reference evidence="1 2" key="1">
    <citation type="journal article" date="2015" name="Nature">
        <title>rRNA introns, odd ribosomes, and small enigmatic genomes across a large radiation of phyla.</title>
        <authorList>
            <person name="Brown C.T."/>
            <person name="Hug L.A."/>
            <person name="Thomas B.C."/>
            <person name="Sharon I."/>
            <person name="Castelle C.J."/>
            <person name="Singh A."/>
            <person name="Wilkins M.J."/>
            <person name="Williams K.H."/>
            <person name="Banfield J.F."/>
        </authorList>
    </citation>
    <scope>NUCLEOTIDE SEQUENCE [LARGE SCALE GENOMIC DNA]</scope>
</reference>
<protein>
    <recommendedName>
        <fullName evidence="3">Helix-turn-helix domain-containing protein</fullName>
    </recommendedName>
</protein>
<sequence>MENKFKLDTYTFKKVMQDKNIPPGAKLVLYNLISRLGGKNYSFPSQERIAKDIGLSARQVRNHLVALRRRGLITWKRGAFNPKTKGKLNSNQYDLSELLEQKLT</sequence>
<name>A0A0G0PSA0_9BACT</name>
<dbReference type="AlphaFoldDB" id="A0A0G0PSA0"/>